<evidence type="ECO:0000313" key="2">
    <source>
        <dbReference type="Proteomes" id="UP001283361"/>
    </source>
</evidence>
<sequence>MRSILTNKTRAISERFGLVTVSDAQFTDQQNTSYISERFGLVTVSDVQFTDQQNTSYISERFGLVTLKNSCVSSKAFPFCAAMMQFALACSAERKEPTAVLQPGAQCARSTGKQWRRQTDKSLFNFCSGCP</sequence>
<accession>A0AAE0Z5H5</accession>
<dbReference type="Proteomes" id="UP001283361">
    <property type="component" value="Unassembled WGS sequence"/>
</dbReference>
<name>A0AAE0Z5H5_9GAST</name>
<proteinExistence type="predicted"/>
<reference evidence="1" key="1">
    <citation type="journal article" date="2023" name="G3 (Bethesda)">
        <title>A reference genome for the long-term kleptoplast-retaining sea slug Elysia crispata morphotype clarki.</title>
        <authorList>
            <person name="Eastman K.E."/>
            <person name="Pendleton A.L."/>
            <person name="Shaikh M.A."/>
            <person name="Suttiyut T."/>
            <person name="Ogas R."/>
            <person name="Tomko P."/>
            <person name="Gavelis G."/>
            <person name="Widhalm J.R."/>
            <person name="Wisecaver J.H."/>
        </authorList>
    </citation>
    <scope>NUCLEOTIDE SEQUENCE</scope>
    <source>
        <strain evidence="1">ECLA1</strain>
    </source>
</reference>
<comment type="caution">
    <text evidence="1">The sequence shown here is derived from an EMBL/GenBank/DDBJ whole genome shotgun (WGS) entry which is preliminary data.</text>
</comment>
<dbReference type="EMBL" id="JAWDGP010004608">
    <property type="protein sequence ID" value="KAK3763085.1"/>
    <property type="molecule type" value="Genomic_DNA"/>
</dbReference>
<gene>
    <name evidence="1" type="ORF">RRG08_043372</name>
</gene>
<dbReference type="AlphaFoldDB" id="A0AAE0Z5H5"/>
<organism evidence="1 2">
    <name type="scientific">Elysia crispata</name>
    <name type="common">lettuce slug</name>
    <dbReference type="NCBI Taxonomy" id="231223"/>
    <lineage>
        <taxon>Eukaryota</taxon>
        <taxon>Metazoa</taxon>
        <taxon>Spiralia</taxon>
        <taxon>Lophotrochozoa</taxon>
        <taxon>Mollusca</taxon>
        <taxon>Gastropoda</taxon>
        <taxon>Heterobranchia</taxon>
        <taxon>Euthyneura</taxon>
        <taxon>Panpulmonata</taxon>
        <taxon>Sacoglossa</taxon>
        <taxon>Placobranchoidea</taxon>
        <taxon>Plakobranchidae</taxon>
        <taxon>Elysia</taxon>
    </lineage>
</organism>
<protein>
    <submittedName>
        <fullName evidence="1">Uncharacterized protein</fullName>
    </submittedName>
</protein>
<evidence type="ECO:0000313" key="1">
    <source>
        <dbReference type="EMBL" id="KAK3763085.1"/>
    </source>
</evidence>
<keyword evidence="2" id="KW-1185">Reference proteome</keyword>